<feature type="region of interest" description="Disordered" evidence="1">
    <location>
        <begin position="350"/>
        <end position="369"/>
    </location>
</feature>
<reference evidence="3" key="2">
    <citation type="submission" date="2021-04" db="EMBL/GenBank/DDBJ databases">
        <authorList>
            <person name="Gilroy R."/>
        </authorList>
    </citation>
    <scope>NUCLEOTIDE SEQUENCE</scope>
    <source>
        <strain evidence="3">F6-686</strain>
    </source>
</reference>
<proteinExistence type="predicted"/>
<accession>A0A9E2KRF2</accession>
<evidence type="ECO:0000313" key="4">
    <source>
        <dbReference type="Proteomes" id="UP000823844"/>
    </source>
</evidence>
<protein>
    <submittedName>
        <fullName evidence="3">Uncharacterized protein</fullName>
    </submittedName>
</protein>
<feature type="signal peptide" evidence="2">
    <location>
        <begin position="1"/>
        <end position="20"/>
    </location>
</feature>
<keyword evidence="2" id="KW-0732">Signal</keyword>
<sequence length="434" mass="49160">MKKHVNLIATSLLSASLVLGGVGSVMVSQNQDVVKAAQTETQISQAHQNAIKKADAGVKKAVSAKVRRKSRRIVNKYVNNAAKLIKRAKTSKNDDISLSQTKTALTKILNTVKHPGIAHMMSARKAINAVSSKSTRNSLDRRYTRNMAKFVSHSTHKSQKTVLSQTNPVAKVKAKKAVTKSNKTYTNNPLNRKLTEDDRLAVKAINDEMEHSHTLSQLEKLSKTNKYYNNNSTMGPFLDDIQDGKYSWSDIPGKDKMDKLNKLADHLGVHITSNGKHWTMSELNKLDHQENRSRRARIKSQCYQKYAFSHWVSYLTNDQPDNIALATDMLDGLDNESKALSEFHRLADTKKQKAQRAKDRKADEEESFEGEIYDPKTGKFIDTTKEYKKLVKSGMSRQEAQDKISEEHYDKNISAQEAQENEIRNQNLWGQFFH</sequence>
<evidence type="ECO:0000256" key="2">
    <source>
        <dbReference type="SAM" id="SignalP"/>
    </source>
</evidence>
<gene>
    <name evidence="3" type="ORF">H9806_03540</name>
</gene>
<dbReference type="Proteomes" id="UP000823844">
    <property type="component" value="Unassembled WGS sequence"/>
</dbReference>
<organism evidence="3 4">
    <name type="scientific">Candidatus Lactobacillus pullistercoris</name>
    <dbReference type="NCBI Taxonomy" id="2838636"/>
    <lineage>
        <taxon>Bacteria</taxon>
        <taxon>Bacillati</taxon>
        <taxon>Bacillota</taxon>
        <taxon>Bacilli</taxon>
        <taxon>Lactobacillales</taxon>
        <taxon>Lactobacillaceae</taxon>
        <taxon>Lactobacillus</taxon>
    </lineage>
</organism>
<name>A0A9E2KRF2_9LACO</name>
<evidence type="ECO:0000256" key="1">
    <source>
        <dbReference type="SAM" id="MobiDB-lite"/>
    </source>
</evidence>
<comment type="caution">
    <text evidence="3">The sequence shown here is derived from an EMBL/GenBank/DDBJ whole genome shotgun (WGS) entry which is preliminary data.</text>
</comment>
<evidence type="ECO:0000313" key="3">
    <source>
        <dbReference type="EMBL" id="MBU3828211.1"/>
    </source>
</evidence>
<reference evidence="3" key="1">
    <citation type="journal article" date="2021" name="PeerJ">
        <title>Extensive microbial diversity within the chicken gut microbiome revealed by metagenomics and culture.</title>
        <authorList>
            <person name="Gilroy R."/>
            <person name="Ravi A."/>
            <person name="Getino M."/>
            <person name="Pursley I."/>
            <person name="Horton D.L."/>
            <person name="Alikhan N.F."/>
            <person name="Baker D."/>
            <person name="Gharbi K."/>
            <person name="Hall N."/>
            <person name="Watson M."/>
            <person name="Adriaenssens E.M."/>
            <person name="Foster-Nyarko E."/>
            <person name="Jarju S."/>
            <person name="Secka A."/>
            <person name="Antonio M."/>
            <person name="Oren A."/>
            <person name="Chaudhuri R.R."/>
            <person name="La Ragione R."/>
            <person name="Hildebrand F."/>
            <person name="Pallen M.J."/>
        </authorList>
    </citation>
    <scope>NUCLEOTIDE SEQUENCE</scope>
    <source>
        <strain evidence="3">F6-686</strain>
    </source>
</reference>
<dbReference type="AlphaFoldDB" id="A0A9E2KRF2"/>
<feature type="compositionally biased region" description="Basic and acidic residues" evidence="1">
    <location>
        <begin position="350"/>
        <end position="363"/>
    </location>
</feature>
<feature type="chain" id="PRO_5038681192" evidence="2">
    <location>
        <begin position="21"/>
        <end position="434"/>
    </location>
</feature>
<dbReference type="EMBL" id="JAHLFT010000043">
    <property type="protein sequence ID" value="MBU3828211.1"/>
    <property type="molecule type" value="Genomic_DNA"/>
</dbReference>